<keyword evidence="2 4" id="KW-0378">Hydrolase</keyword>
<name>A0A512MAZ8_9BACT</name>
<comment type="similarity">
    <text evidence="2">Belongs to the LOG family.</text>
</comment>
<evidence type="ECO:0000313" key="5">
    <source>
        <dbReference type="Proteomes" id="UP000321577"/>
    </source>
</evidence>
<sequence length="280" mass="31801">MIAPQPPLQRKEKEQLSGPLPSVENLKPTPEEQRAEKIFSSQLIDRSLLRGPNRRLEELRQIFSVAWEFMKGFRALHFVGPCITVFGSARFEENHPYYKLARKLGAEIARMGFTVMTGGGPGIMEAANRGAKDVGGRSVGCNIELPFEQKHNPWLDRWVNMKFFFVRKVLLMKYSYGFVIMPGGFGTLDEMFEALTLIQTKKVRNFPVVVMGTEYWSEMRDLVNHMLKGSTISPEDIDLICWTDSVEEAIEHLQDKAVKQFGLVRETTPDSSALLGEKSL</sequence>
<dbReference type="Pfam" id="PF03641">
    <property type="entry name" value="Lysine_decarbox"/>
    <property type="match status" value="1"/>
</dbReference>
<reference evidence="4 5" key="1">
    <citation type="submission" date="2019-07" db="EMBL/GenBank/DDBJ databases">
        <title>Whole genome shotgun sequence of Brevifollis gellanilyticus NBRC 108608.</title>
        <authorList>
            <person name="Hosoyama A."/>
            <person name="Uohara A."/>
            <person name="Ohji S."/>
            <person name="Ichikawa N."/>
        </authorList>
    </citation>
    <scope>NUCLEOTIDE SEQUENCE [LARGE SCALE GENOMIC DNA]</scope>
    <source>
        <strain evidence="4 5">NBRC 108608</strain>
    </source>
</reference>
<evidence type="ECO:0000313" key="4">
    <source>
        <dbReference type="EMBL" id="GEP43916.1"/>
    </source>
</evidence>
<accession>A0A512MAZ8</accession>
<dbReference type="GO" id="GO:0005829">
    <property type="term" value="C:cytosol"/>
    <property type="evidence" value="ECO:0007669"/>
    <property type="project" value="TreeGrafter"/>
</dbReference>
<dbReference type="SUPFAM" id="SSF102405">
    <property type="entry name" value="MCP/YpsA-like"/>
    <property type="match status" value="1"/>
</dbReference>
<keyword evidence="5" id="KW-1185">Reference proteome</keyword>
<dbReference type="EC" id="3.2.2.n1" evidence="2"/>
<dbReference type="InterPro" id="IPR031100">
    <property type="entry name" value="LOG_fam"/>
</dbReference>
<organism evidence="4 5">
    <name type="scientific">Brevifollis gellanilyticus</name>
    <dbReference type="NCBI Taxonomy" id="748831"/>
    <lineage>
        <taxon>Bacteria</taxon>
        <taxon>Pseudomonadati</taxon>
        <taxon>Verrucomicrobiota</taxon>
        <taxon>Verrucomicrobiia</taxon>
        <taxon>Verrucomicrobiales</taxon>
        <taxon>Verrucomicrobiaceae</taxon>
    </lineage>
</organism>
<gene>
    <name evidence="4" type="ORF">BGE01nite_32070</name>
</gene>
<dbReference type="GO" id="GO:0009691">
    <property type="term" value="P:cytokinin biosynthetic process"/>
    <property type="evidence" value="ECO:0007669"/>
    <property type="project" value="UniProtKB-UniRule"/>
</dbReference>
<dbReference type="NCBIfam" id="TIGR00730">
    <property type="entry name" value="Rossman fold protein, TIGR00730 family"/>
    <property type="match status" value="1"/>
</dbReference>
<dbReference type="AlphaFoldDB" id="A0A512MAZ8"/>
<dbReference type="EMBL" id="BKAG01000022">
    <property type="protein sequence ID" value="GEP43916.1"/>
    <property type="molecule type" value="Genomic_DNA"/>
</dbReference>
<evidence type="ECO:0000256" key="2">
    <source>
        <dbReference type="RuleBase" id="RU363015"/>
    </source>
</evidence>
<feature type="region of interest" description="Disordered" evidence="3">
    <location>
        <begin position="1"/>
        <end position="31"/>
    </location>
</feature>
<dbReference type="GO" id="GO:0008714">
    <property type="term" value="F:AMP nucleosidase activity"/>
    <property type="evidence" value="ECO:0007669"/>
    <property type="project" value="UniProtKB-EC"/>
</dbReference>
<keyword evidence="2" id="KW-0203">Cytokinin biosynthesis</keyword>
<dbReference type="PANTHER" id="PTHR43393">
    <property type="entry name" value="CYTOKININ RIBOSIDE 5'-MONOPHOSPHATE PHOSPHORIBOHYDROLASE"/>
    <property type="match status" value="1"/>
</dbReference>
<protein>
    <recommendedName>
        <fullName evidence="2">Cytokinin riboside 5'-monophosphate phosphoribohydrolase</fullName>
        <ecNumber evidence="2">3.2.2.n1</ecNumber>
    </recommendedName>
</protein>
<evidence type="ECO:0000256" key="1">
    <source>
        <dbReference type="ARBA" id="ARBA00000274"/>
    </source>
</evidence>
<dbReference type="Proteomes" id="UP000321577">
    <property type="component" value="Unassembled WGS sequence"/>
</dbReference>
<dbReference type="RefSeq" id="WP_146851475.1">
    <property type="nucleotide sequence ID" value="NZ_BKAG01000022.1"/>
</dbReference>
<dbReference type="Gene3D" id="3.40.50.450">
    <property type="match status" value="1"/>
</dbReference>
<comment type="catalytic activity">
    <reaction evidence="1">
        <text>AMP + H2O = D-ribose 5-phosphate + adenine</text>
        <dbReference type="Rhea" id="RHEA:20129"/>
        <dbReference type="ChEBI" id="CHEBI:15377"/>
        <dbReference type="ChEBI" id="CHEBI:16708"/>
        <dbReference type="ChEBI" id="CHEBI:78346"/>
        <dbReference type="ChEBI" id="CHEBI:456215"/>
        <dbReference type="EC" id="3.2.2.4"/>
    </reaction>
</comment>
<dbReference type="InterPro" id="IPR052341">
    <property type="entry name" value="LOG_family_nucleotidases"/>
</dbReference>
<dbReference type="OrthoDB" id="9801098at2"/>
<comment type="caution">
    <text evidence="4">The sequence shown here is derived from an EMBL/GenBank/DDBJ whole genome shotgun (WGS) entry which is preliminary data.</text>
</comment>
<proteinExistence type="inferred from homology"/>
<dbReference type="InterPro" id="IPR005269">
    <property type="entry name" value="LOG"/>
</dbReference>
<dbReference type="PANTHER" id="PTHR43393:SF3">
    <property type="entry name" value="LYSINE DECARBOXYLASE-LIKE PROTEIN"/>
    <property type="match status" value="1"/>
</dbReference>
<evidence type="ECO:0000256" key="3">
    <source>
        <dbReference type="SAM" id="MobiDB-lite"/>
    </source>
</evidence>